<evidence type="ECO:0000313" key="2">
    <source>
        <dbReference type="EMBL" id="RKR83241.1"/>
    </source>
</evidence>
<evidence type="ECO:0000256" key="1">
    <source>
        <dbReference type="SAM" id="Phobius"/>
    </source>
</evidence>
<keyword evidence="1" id="KW-0472">Membrane</keyword>
<dbReference type="OrthoDB" id="1448908at2"/>
<dbReference type="AlphaFoldDB" id="A0A495J3J1"/>
<comment type="caution">
    <text evidence="2">The sequence shown here is derived from an EMBL/GenBank/DDBJ whole genome shotgun (WGS) entry which is preliminary data.</text>
</comment>
<feature type="transmembrane region" description="Helical" evidence="1">
    <location>
        <begin position="70"/>
        <end position="88"/>
    </location>
</feature>
<dbReference type="RefSeq" id="WP_121198760.1">
    <property type="nucleotide sequence ID" value="NZ_RBKU01000001.1"/>
</dbReference>
<dbReference type="EMBL" id="RBKU01000001">
    <property type="protein sequence ID" value="RKR83241.1"/>
    <property type="molecule type" value="Genomic_DNA"/>
</dbReference>
<feature type="transmembrane region" description="Helical" evidence="1">
    <location>
        <begin position="94"/>
        <end position="114"/>
    </location>
</feature>
<evidence type="ECO:0000313" key="3">
    <source>
        <dbReference type="Proteomes" id="UP000268007"/>
    </source>
</evidence>
<name>A0A495J3J1_9SPHI</name>
<keyword evidence="1" id="KW-1133">Transmembrane helix</keyword>
<keyword evidence="3" id="KW-1185">Reference proteome</keyword>
<reference evidence="2 3" key="1">
    <citation type="submission" date="2018-10" db="EMBL/GenBank/DDBJ databases">
        <title>Genomic Encyclopedia of Archaeal and Bacterial Type Strains, Phase II (KMG-II): from individual species to whole genera.</title>
        <authorList>
            <person name="Goeker M."/>
        </authorList>
    </citation>
    <scope>NUCLEOTIDE SEQUENCE [LARGE SCALE GENOMIC DNA]</scope>
    <source>
        <strain evidence="2 3">DSM 18602</strain>
    </source>
</reference>
<accession>A0A495J3J1</accession>
<gene>
    <name evidence="2" type="ORF">BDD43_3444</name>
</gene>
<evidence type="ECO:0008006" key="4">
    <source>
        <dbReference type="Google" id="ProtNLM"/>
    </source>
</evidence>
<proteinExistence type="predicted"/>
<feature type="transmembrane region" description="Helical" evidence="1">
    <location>
        <begin position="121"/>
        <end position="140"/>
    </location>
</feature>
<dbReference type="Proteomes" id="UP000268007">
    <property type="component" value="Unassembled WGS sequence"/>
</dbReference>
<feature type="transmembrane region" description="Helical" evidence="1">
    <location>
        <begin position="146"/>
        <end position="164"/>
    </location>
</feature>
<keyword evidence="1" id="KW-0812">Transmembrane</keyword>
<sequence>MENNVSIETTQPTFCGACSVTVNDSDAFCDSCGYPLKGTEFDQRNFIANRNSKEIDLEEYQKNIANAGKALYWVAVACAVSGLVLYAVSKDEQTKMGILVINLILTIIFVALGAWSRKKPFAAIISGATLYGITIILNVIDNPLTLVKGIIFKIIIIGAFIKGIKAAIEAEKVKKELNIE</sequence>
<protein>
    <recommendedName>
        <fullName evidence="4">Zinc ribbon protein</fullName>
    </recommendedName>
</protein>
<organism evidence="2 3">
    <name type="scientific">Mucilaginibacter gracilis</name>
    <dbReference type="NCBI Taxonomy" id="423350"/>
    <lineage>
        <taxon>Bacteria</taxon>
        <taxon>Pseudomonadati</taxon>
        <taxon>Bacteroidota</taxon>
        <taxon>Sphingobacteriia</taxon>
        <taxon>Sphingobacteriales</taxon>
        <taxon>Sphingobacteriaceae</taxon>
        <taxon>Mucilaginibacter</taxon>
    </lineage>
</organism>